<evidence type="ECO:0000313" key="1">
    <source>
        <dbReference type="EMBL" id="AEM17562.1"/>
    </source>
</evidence>
<protein>
    <submittedName>
        <fullName evidence="1">Uncharacterized protein</fullName>
    </submittedName>
</protein>
<keyword evidence="2" id="KW-1185">Reference proteome</keyword>
<dbReference type="EMBL" id="CP002997">
    <property type="protein sequence ID" value="AEM17562.1"/>
    <property type="molecule type" value="Genomic_DNA"/>
</dbReference>
<dbReference type="HOGENOM" id="CLU_210809_0_0_5"/>
<dbReference type="KEGG" id="bsi:BS1330_I0198"/>
<organism evidence="1 2">
    <name type="scientific">Brucella suis biovar 1 (strain 1330)</name>
    <dbReference type="NCBI Taxonomy" id="204722"/>
    <lineage>
        <taxon>Bacteria</taxon>
        <taxon>Pseudomonadati</taxon>
        <taxon>Pseudomonadota</taxon>
        <taxon>Alphaproteobacteria</taxon>
        <taxon>Hyphomicrobiales</taxon>
        <taxon>Brucellaceae</taxon>
        <taxon>Brucella/Ochrobactrum group</taxon>
        <taxon>Brucella</taxon>
    </lineage>
</organism>
<gene>
    <name evidence="1" type="ordered locus">BS1330_I0198</name>
</gene>
<dbReference type="AlphaFoldDB" id="A0A0H3G1K9"/>
<sequence>METCRTKIEEIFQYIAKNIYRYSYDLFSGKYCVEAFQMLPRLK</sequence>
<dbReference type="Proteomes" id="UP000007104">
    <property type="component" value="Chromosome I"/>
</dbReference>
<accession>A0A0H3G1K9</accession>
<dbReference type="KEGG" id="bms:BR0198"/>
<name>A0A0H3G1K9_BRUSU</name>
<reference evidence="1 2" key="1">
    <citation type="journal article" date="2011" name="J. Bacteriol.">
        <title>Revised genome sequence of Brucella suis 1330.</title>
        <authorList>
            <person name="Tae H."/>
            <person name="Shallom S."/>
            <person name="Settlage R."/>
            <person name="Preston D."/>
            <person name="Adams L.G."/>
            <person name="Garner H.R."/>
        </authorList>
    </citation>
    <scope>NUCLEOTIDE SEQUENCE [LARGE SCALE GENOMIC DNA]</scope>
    <source>
        <strain evidence="1 2">1330</strain>
    </source>
</reference>
<evidence type="ECO:0000313" key="2">
    <source>
        <dbReference type="Proteomes" id="UP000007104"/>
    </source>
</evidence>
<proteinExistence type="predicted"/>